<dbReference type="GO" id="GO:0006109">
    <property type="term" value="P:regulation of carbohydrate metabolic process"/>
    <property type="evidence" value="ECO:0007669"/>
    <property type="project" value="InterPro"/>
</dbReference>
<dbReference type="GO" id="GO:0005829">
    <property type="term" value="C:cytosol"/>
    <property type="evidence" value="ECO:0007669"/>
    <property type="project" value="TreeGrafter"/>
</dbReference>
<comment type="subcellular location">
    <subcellularLocation>
        <location evidence="4">Cytoplasm</location>
    </subcellularLocation>
</comment>
<comment type="similarity">
    <text evidence="4">Belongs to the CsrA/RsmA family.</text>
</comment>
<dbReference type="Gene3D" id="2.60.40.4380">
    <property type="entry name" value="Translational regulator CsrA"/>
    <property type="match status" value="1"/>
</dbReference>
<comment type="function">
    <text evidence="4">A translational regulator that binds mRNA to regulate translation initiation and/or mRNA stability. Usually binds in the 5'-UTR at or near the Shine-Dalgarno sequence preventing ribosome-binding, thus repressing translation. Its main target seems to be the major flagellin gene, while its function is anatagonized by FliW.</text>
</comment>
<evidence type="ECO:0000313" key="6">
    <source>
        <dbReference type="EMBL" id="QEG25129.1"/>
    </source>
</evidence>
<evidence type="ECO:0000313" key="7">
    <source>
        <dbReference type="Proteomes" id="UP000322214"/>
    </source>
</evidence>
<dbReference type="AlphaFoldDB" id="A0A5B9PHQ0"/>
<keyword evidence="4" id="KW-0678">Repressor</keyword>
<feature type="region of interest" description="Disordered" evidence="5">
    <location>
        <begin position="59"/>
        <end position="84"/>
    </location>
</feature>
<dbReference type="PANTHER" id="PTHR34984:SF1">
    <property type="entry name" value="CARBON STORAGE REGULATOR"/>
    <property type="match status" value="1"/>
</dbReference>
<keyword evidence="1 4" id="KW-0963">Cytoplasm</keyword>
<feature type="compositionally biased region" description="Polar residues" evidence="5">
    <location>
        <begin position="74"/>
        <end position="84"/>
    </location>
</feature>
<keyword evidence="4" id="KW-1005">Bacterial flagellum biogenesis</keyword>
<dbReference type="GO" id="GO:0048027">
    <property type="term" value="F:mRNA 5'-UTR binding"/>
    <property type="evidence" value="ECO:0007669"/>
    <property type="project" value="UniProtKB-UniRule"/>
</dbReference>
<dbReference type="KEGG" id="mff:MFFC18_50520"/>
<keyword evidence="3 4" id="KW-0694">RNA-binding</keyword>
<evidence type="ECO:0000256" key="4">
    <source>
        <dbReference type="HAMAP-Rule" id="MF_00167"/>
    </source>
</evidence>
<dbReference type="GO" id="GO:0006402">
    <property type="term" value="P:mRNA catabolic process"/>
    <property type="evidence" value="ECO:0007669"/>
    <property type="project" value="InterPro"/>
</dbReference>
<name>A0A5B9PHQ0_9BACT</name>
<dbReference type="HAMAP" id="MF_00167">
    <property type="entry name" value="CsrA"/>
    <property type="match status" value="1"/>
</dbReference>
<organism evidence="6 7">
    <name type="scientific">Mariniblastus fucicola</name>
    <dbReference type="NCBI Taxonomy" id="980251"/>
    <lineage>
        <taxon>Bacteria</taxon>
        <taxon>Pseudomonadati</taxon>
        <taxon>Planctomycetota</taxon>
        <taxon>Planctomycetia</taxon>
        <taxon>Pirellulales</taxon>
        <taxon>Pirellulaceae</taxon>
        <taxon>Mariniblastus</taxon>
    </lineage>
</organism>
<dbReference type="Pfam" id="PF02599">
    <property type="entry name" value="CsrA"/>
    <property type="match status" value="1"/>
</dbReference>
<dbReference type="GO" id="GO:0045947">
    <property type="term" value="P:negative regulation of translational initiation"/>
    <property type="evidence" value="ECO:0007669"/>
    <property type="project" value="UniProtKB-UniRule"/>
</dbReference>
<dbReference type="Proteomes" id="UP000322214">
    <property type="component" value="Chromosome"/>
</dbReference>
<protein>
    <recommendedName>
        <fullName evidence="4">Translational regulator CsrA</fullName>
    </recommendedName>
</protein>
<keyword evidence="7" id="KW-1185">Reference proteome</keyword>
<dbReference type="RefSeq" id="WP_075084226.1">
    <property type="nucleotide sequence ID" value="NZ_CP042912.1"/>
</dbReference>
<evidence type="ECO:0000256" key="3">
    <source>
        <dbReference type="ARBA" id="ARBA00022884"/>
    </source>
</evidence>
<evidence type="ECO:0000256" key="1">
    <source>
        <dbReference type="ARBA" id="ARBA00022490"/>
    </source>
</evidence>
<dbReference type="GO" id="GO:0044781">
    <property type="term" value="P:bacterial-type flagellum organization"/>
    <property type="evidence" value="ECO:0007669"/>
    <property type="project" value="UniProtKB-KW"/>
</dbReference>
<reference evidence="6 7" key="1">
    <citation type="submission" date="2019-08" db="EMBL/GenBank/DDBJ databases">
        <title>Deep-cultivation of Planctomycetes and their phenomic and genomic characterization uncovers novel biology.</title>
        <authorList>
            <person name="Wiegand S."/>
            <person name="Jogler M."/>
            <person name="Boedeker C."/>
            <person name="Pinto D."/>
            <person name="Vollmers J."/>
            <person name="Rivas-Marin E."/>
            <person name="Kohn T."/>
            <person name="Peeters S.H."/>
            <person name="Heuer A."/>
            <person name="Rast P."/>
            <person name="Oberbeckmann S."/>
            <person name="Bunk B."/>
            <person name="Jeske O."/>
            <person name="Meyerdierks A."/>
            <person name="Storesund J.E."/>
            <person name="Kallscheuer N."/>
            <person name="Luecker S."/>
            <person name="Lage O.M."/>
            <person name="Pohl T."/>
            <person name="Merkel B.J."/>
            <person name="Hornburger P."/>
            <person name="Mueller R.-W."/>
            <person name="Bruemmer F."/>
            <person name="Labrenz M."/>
            <person name="Spormann A.M."/>
            <person name="Op den Camp H."/>
            <person name="Overmann J."/>
            <person name="Amann R."/>
            <person name="Jetten M.S.M."/>
            <person name="Mascher T."/>
            <person name="Medema M.H."/>
            <person name="Devos D.P."/>
            <person name="Kaster A.-K."/>
            <person name="Ovreas L."/>
            <person name="Rohde M."/>
            <person name="Galperin M.Y."/>
            <person name="Jogler C."/>
        </authorList>
    </citation>
    <scope>NUCLEOTIDE SEQUENCE [LARGE SCALE GENOMIC DNA]</scope>
    <source>
        <strain evidence="6 7">FC18</strain>
    </source>
</reference>
<dbReference type="InterPro" id="IPR003751">
    <property type="entry name" value="CsrA"/>
</dbReference>
<proteinExistence type="inferred from homology"/>
<dbReference type="STRING" id="980251.GCA_001642875_01430"/>
<evidence type="ECO:0000256" key="2">
    <source>
        <dbReference type="ARBA" id="ARBA00022845"/>
    </source>
</evidence>
<dbReference type="GO" id="GO:1902208">
    <property type="term" value="P:regulation of bacterial-type flagellum assembly"/>
    <property type="evidence" value="ECO:0007669"/>
    <property type="project" value="UniProtKB-UniRule"/>
</dbReference>
<gene>
    <name evidence="4" type="primary">csrA</name>
    <name evidence="6" type="ORF">MFFC18_50520</name>
</gene>
<dbReference type="OrthoDB" id="289081at2"/>
<sequence length="84" mass="9099">MLVLSRHVDESIVIPELGITIEVTRIKGKTVRLGIKAPESIRILRGELESVVNEFEEPAAPRSNRSIAAPATMGSATQSFASVR</sequence>
<evidence type="ECO:0000256" key="5">
    <source>
        <dbReference type="SAM" id="MobiDB-lite"/>
    </source>
</evidence>
<dbReference type="EMBL" id="CP042912">
    <property type="protein sequence ID" value="QEG25129.1"/>
    <property type="molecule type" value="Genomic_DNA"/>
</dbReference>
<comment type="subunit">
    <text evidence="4">Homodimer; the beta-strands of each monomer intercalate to form a hydrophobic core, while the alpha-helices form wings that extend away from the core.</text>
</comment>
<keyword evidence="2 4" id="KW-0810">Translation regulation</keyword>
<accession>A0A5B9PHQ0</accession>
<dbReference type="PANTHER" id="PTHR34984">
    <property type="entry name" value="CARBON STORAGE REGULATOR"/>
    <property type="match status" value="1"/>
</dbReference>
<dbReference type="SUPFAM" id="SSF117130">
    <property type="entry name" value="CsrA-like"/>
    <property type="match status" value="1"/>
</dbReference>
<dbReference type="InterPro" id="IPR036107">
    <property type="entry name" value="CsrA_sf"/>
</dbReference>